<evidence type="ECO:0000313" key="8">
    <source>
        <dbReference type="EMBL" id="AIF84569.1"/>
    </source>
</evidence>
<dbReference type="NCBIfam" id="NF037982">
    <property type="entry name" value="Nramp_1"/>
    <property type="match status" value="1"/>
</dbReference>
<feature type="region of interest" description="Disordered" evidence="6">
    <location>
        <begin position="1"/>
        <end position="36"/>
    </location>
</feature>
<dbReference type="Pfam" id="PF01566">
    <property type="entry name" value="Nramp"/>
    <property type="match status" value="1"/>
</dbReference>
<dbReference type="RefSeq" id="WP_226986978.1">
    <property type="nucleotide sequence ID" value="NZ_CP007174.1"/>
</dbReference>
<feature type="transmembrane region" description="Helical" evidence="7">
    <location>
        <begin position="437"/>
        <end position="457"/>
    </location>
</feature>
<dbReference type="GO" id="GO:0015086">
    <property type="term" value="F:cadmium ion transmembrane transporter activity"/>
    <property type="evidence" value="ECO:0007669"/>
    <property type="project" value="TreeGrafter"/>
</dbReference>
<dbReference type="STRING" id="1459636.NTE_02520"/>
<evidence type="ECO:0000256" key="7">
    <source>
        <dbReference type="SAM" id="Phobius"/>
    </source>
</evidence>
<dbReference type="PANTHER" id="PTHR11706">
    <property type="entry name" value="SOLUTE CARRIER PROTEIN FAMILY 11 MEMBER"/>
    <property type="match status" value="1"/>
</dbReference>
<feature type="compositionally biased region" description="Basic and acidic residues" evidence="6">
    <location>
        <begin position="1"/>
        <end position="12"/>
    </location>
</feature>
<keyword evidence="3 7" id="KW-0812">Transmembrane</keyword>
<evidence type="ECO:0000256" key="4">
    <source>
        <dbReference type="ARBA" id="ARBA00022989"/>
    </source>
</evidence>
<proteinExistence type="predicted"/>
<reference evidence="8 9" key="1">
    <citation type="journal article" date="2014" name="PLoS ONE">
        <title>Genome Sequence of Candidatus Nitrososphaera evergladensis from Group I.1b Enriched from Everglades Soil Reveals Novel Genomic Features of the Ammonia-Oxidizing Archaea.</title>
        <authorList>
            <person name="Zhalnina K.V."/>
            <person name="Dias R."/>
            <person name="Leonard M.T."/>
            <person name="Dorr de Quadros P."/>
            <person name="Camargo F.A."/>
            <person name="Drew J.C."/>
            <person name="Farmerie W.G."/>
            <person name="Daroub S.H."/>
            <person name="Triplett E.W."/>
        </authorList>
    </citation>
    <scope>NUCLEOTIDE SEQUENCE [LARGE SCALE GENOMIC DNA]</scope>
    <source>
        <strain evidence="8 9">SR1</strain>
    </source>
</reference>
<keyword evidence="2" id="KW-0813">Transport</keyword>
<dbReference type="GO" id="GO:0034755">
    <property type="term" value="P:iron ion transmembrane transport"/>
    <property type="evidence" value="ECO:0007669"/>
    <property type="project" value="TreeGrafter"/>
</dbReference>
<dbReference type="Proteomes" id="UP000028194">
    <property type="component" value="Chromosome"/>
</dbReference>
<feature type="transmembrane region" description="Helical" evidence="7">
    <location>
        <begin position="329"/>
        <end position="353"/>
    </location>
</feature>
<feature type="transmembrane region" description="Helical" evidence="7">
    <location>
        <begin position="272"/>
        <end position="294"/>
    </location>
</feature>
<name>A0A075MZ95_9ARCH</name>
<evidence type="ECO:0000256" key="6">
    <source>
        <dbReference type="SAM" id="MobiDB-lite"/>
    </source>
</evidence>
<keyword evidence="4 7" id="KW-1133">Transmembrane helix</keyword>
<gene>
    <name evidence="8" type="ORF">NTE_02520</name>
</gene>
<evidence type="ECO:0000313" key="9">
    <source>
        <dbReference type="Proteomes" id="UP000028194"/>
    </source>
</evidence>
<feature type="transmembrane region" description="Helical" evidence="7">
    <location>
        <begin position="178"/>
        <end position="195"/>
    </location>
</feature>
<keyword evidence="9" id="KW-1185">Reference proteome</keyword>
<dbReference type="GeneID" id="41598223"/>
<dbReference type="GO" id="GO:0005886">
    <property type="term" value="C:plasma membrane"/>
    <property type="evidence" value="ECO:0007669"/>
    <property type="project" value="TreeGrafter"/>
</dbReference>
<sequence length="459" mass="49090">MVDSAADKKDAVPRPNDSSSPQDANRRPHKTKKMQSSFAKIIGPGVITGASDDDPSGIATYSQAGAKFGAGLLWMALFQYPLMSAIQEMCARIGLVTGNGLAAVMASKYSRKIVLPISVLLLAANTINIGADISAMAASTRLIFPQVPFIAASVAFAALMTAALIAVPYRRYVRVLKYLTLFLFAYVITAAIVGGKWDEILVASVVPHVEFSAEFAMLFVAIFGTTISPYLFFWQTSEEAEEDVDKGKKKEIDSPEKPRVSKKEVRLMKADVMVGMGFSQLIMWSIIVTTAGSLHANGVTDITTVEQAAKALEPLVNSFPHAGTISKSIFALGVIGTGLLSVPVLAGASGYALADVFGWKQGLSKKFGQARSFYLVIAASVIVGLSLNFLNIDPIQALVYSAVINAVVSVPILFVLLRIANDKKILGSRVNRRVSNVLGWLTFAIMAASVCIMLAAWGR</sequence>
<keyword evidence="5 7" id="KW-0472">Membrane</keyword>
<comment type="subcellular location">
    <subcellularLocation>
        <location evidence="1">Membrane</location>
        <topology evidence="1">Multi-pass membrane protein</topology>
    </subcellularLocation>
</comment>
<feature type="transmembrane region" description="Helical" evidence="7">
    <location>
        <begin position="398"/>
        <end position="417"/>
    </location>
</feature>
<dbReference type="eggNOG" id="arCOG04531">
    <property type="taxonomic scope" value="Archaea"/>
</dbReference>
<dbReference type="InterPro" id="IPR001046">
    <property type="entry name" value="NRAMP_fam"/>
</dbReference>
<dbReference type="EMBL" id="CP007174">
    <property type="protein sequence ID" value="AIF84569.1"/>
    <property type="molecule type" value="Genomic_DNA"/>
</dbReference>
<dbReference type="AlphaFoldDB" id="A0A075MZ95"/>
<feature type="transmembrane region" description="Helical" evidence="7">
    <location>
        <begin position="113"/>
        <end position="131"/>
    </location>
</feature>
<evidence type="ECO:0000256" key="5">
    <source>
        <dbReference type="ARBA" id="ARBA00023136"/>
    </source>
</evidence>
<dbReference type="GO" id="GO:0005384">
    <property type="term" value="F:manganese ion transmembrane transporter activity"/>
    <property type="evidence" value="ECO:0007669"/>
    <property type="project" value="TreeGrafter"/>
</dbReference>
<dbReference type="HOGENOM" id="CLU_020088_6_2_2"/>
<evidence type="ECO:0000256" key="3">
    <source>
        <dbReference type="ARBA" id="ARBA00022692"/>
    </source>
</evidence>
<protein>
    <submittedName>
        <fullName evidence="8">Mn2+/Fe2-transporter, NRAMP family</fullName>
    </submittedName>
</protein>
<dbReference type="PANTHER" id="PTHR11706:SF33">
    <property type="entry name" value="NATURAL RESISTANCE-ASSOCIATED MACROPHAGE PROTEIN 2"/>
    <property type="match status" value="1"/>
</dbReference>
<evidence type="ECO:0000256" key="2">
    <source>
        <dbReference type="ARBA" id="ARBA00022448"/>
    </source>
</evidence>
<organism evidence="8 9">
    <name type="scientific">Candidatus Nitrososphaera evergladensis SR1</name>
    <dbReference type="NCBI Taxonomy" id="1459636"/>
    <lineage>
        <taxon>Archaea</taxon>
        <taxon>Nitrososphaerota</taxon>
        <taxon>Nitrososphaeria</taxon>
        <taxon>Nitrososphaerales</taxon>
        <taxon>Nitrososphaeraceae</taxon>
        <taxon>Nitrososphaera</taxon>
    </lineage>
</organism>
<feature type="transmembrane region" description="Helical" evidence="7">
    <location>
        <begin position="215"/>
        <end position="233"/>
    </location>
</feature>
<dbReference type="KEGG" id="nev:NTE_02520"/>
<accession>A0A075MZ95</accession>
<feature type="transmembrane region" description="Helical" evidence="7">
    <location>
        <begin position="143"/>
        <end position="166"/>
    </location>
</feature>
<evidence type="ECO:0000256" key="1">
    <source>
        <dbReference type="ARBA" id="ARBA00004141"/>
    </source>
</evidence>
<feature type="transmembrane region" description="Helical" evidence="7">
    <location>
        <begin position="373"/>
        <end position="392"/>
    </location>
</feature>